<dbReference type="InterPro" id="IPR005565">
    <property type="entry name" value="Hemolysn_activator_HlyB_C"/>
</dbReference>
<dbReference type="RefSeq" id="WP_175505563.1">
    <property type="nucleotide sequence ID" value="NZ_CP054840.1"/>
</dbReference>
<proteinExistence type="predicted"/>
<evidence type="ECO:0000256" key="1">
    <source>
        <dbReference type="SAM" id="SignalP"/>
    </source>
</evidence>
<feature type="signal peptide" evidence="1">
    <location>
        <begin position="1"/>
        <end position="27"/>
    </location>
</feature>
<organism evidence="3 4">
    <name type="scientific">Comamonas antarctica</name>
    <dbReference type="NCBI Taxonomy" id="2743470"/>
    <lineage>
        <taxon>Bacteria</taxon>
        <taxon>Pseudomonadati</taxon>
        <taxon>Pseudomonadota</taxon>
        <taxon>Betaproteobacteria</taxon>
        <taxon>Burkholderiales</taxon>
        <taxon>Comamonadaceae</taxon>
        <taxon>Comamonas</taxon>
    </lineage>
</organism>
<dbReference type="Gene3D" id="2.40.160.50">
    <property type="entry name" value="membrane protein fhac: a member of the omp85/tpsb transporter family"/>
    <property type="match status" value="1"/>
</dbReference>
<gene>
    <name evidence="3" type="ORF">HUK68_18735</name>
</gene>
<name>A0A6N1XAM5_9BURK</name>
<dbReference type="GO" id="GO:0008320">
    <property type="term" value="F:protein transmembrane transporter activity"/>
    <property type="evidence" value="ECO:0007669"/>
    <property type="project" value="TreeGrafter"/>
</dbReference>
<dbReference type="Proteomes" id="UP000509579">
    <property type="component" value="Chromosome"/>
</dbReference>
<accession>A0A6N1XAM5</accession>
<keyword evidence="4" id="KW-1185">Reference proteome</keyword>
<sequence length="455" mass="50830">MRRLHHAACRALLPLCSSLLCVPLACAEESPGTALPGRAADDLHGGRYGAVSIETDDPALQPAARRWVRDLRAGEAIDENALQRRLQLLKALPGVNSQSVLATREDGARDLRLKLERGPRYSGLVGVDNHGSRFTGDQRVRFGLEVPSLWTLGDSLSVSGNRRWHGTWNLNLGYTLPLGTDGWSLHAEVERSYYQLHRERRSLGASGTSDVLLLELAYPLWLGDAGSLYASVGLERTHADDRARPRTKPALKEHREMDMAPLKLTLKHAHGGHKTSGQLMWGLGRLKLDHALGTEDRNTARAEGRYQLFSADLRHERALAKDWTLFGRLAGQKASRNLDSEKWFAASGPQRIRAWTSAEAQGDEGWLLQLELQHRMGQAQPFVFADFGQVKLRHRPWHRSGNNWRSLAGAGPGLRWNADTWSAQAAVAWRTGGHRPHSRLGYRNPRIWLAATYRF</sequence>
<evidence type="ECO:0000313" key="3">
    <source>
        <dbReference type="EMBL" id="QKV54766.1"/>
    </source>
</evidence>
<evidence type="ECO:0000313" key="4">
    <source>
        <dbReference type="Proteomes" id="UP000509579"/>
    </source>
</evidence>
<dbReference type="InterPro" id="IPR051544">
    <property type="entry name" value="TPS_OM_transporter"/>
</dbReference>
<dbReference type="Pfam" id="PF03865">
    <property type="entry name" value="ShlB"/>
    <property type="match status" value="1"/>
</dbReference>
<reference evidence="3 4" key="1">
    <citation type="submission" date="2020-06" db="EMBL/GenBank/DDBJ databases">
        <title>Acidovorax antarctica sp. nov., isolated from Corinth ice sheet soil, Antarctic Fields Peninsula.</title>
        <authorList>
            <person name="Xu Q."/>
            <person name="Peng F."/>
        </authorList>
    </citation>
    <scope>NUCLEOTIDE SEQUENCE [LARGE SCALE GENOMIC DNA]</scope>
    <source>
        <strain evidence="3 4">16-35-5</strain>
    </source>
</reference>
<feature type="domain" description="Haemolysin activator HlyB C-terminal" evidence="2">
    <location>
        <begin position="109"/>
        <end position="415"/>
    </location>
</feature>
<feature type="chain" id="PRO_5026703781" evidence="1">
    <location>
        <begin position="28"/>
        <end position="455"/>
    </location>
</feature>
<dbReference type="KEGG" id="aant:HUK68_18735"/>
<dbReference type="PANTHER" id="PTHR34597">
    <property type="entry name" value="SLR1661 PROTEIN"/>
    <property type="match status" value="1"/>
</dbReference>
<dbReference type="AlphaFoldDB" id="A0A6N1XAM5"/>
<dbReference type="GO" id="GO:0046819">
    <property type="term" value="P:protein secretion by the type V secretion system"/>
    <property type="evidence" value="ECO:0007669"/>
    <property type="project" value="TreeGrafter"/>
</dbReference>
<protein>
    <submittedName>
        <fullName evidence="3">ShlB/FhaC/HecB family hemolysin secretion/activation protein</fullName>
    </submittedName>
</protein>
<keyword evidence="1" id="KW-0732">Signal</keyword>
<dbReference type="GO" id="GO:0098046">
    <property type="term" value="C:type V protein secretion system complex"/>
    <property type="evidence" value="ECO:0007669"/>
    <property type="project" value="TreeGrafter"/>
</dbReference>
<evidence type="ECO:0000259" key="2">
    <source>
        <dbReference type="Pfam" id="PF03865"/>
    </source>
</evidence>
<dbReference type="EMBL" id="CP054840">
    <property type="protein sequence ID" value="QKV54766.1"/>
    <property type="molecule type" value="Genomic_DNA"/>
</dbReference>
<dbReference type="PANTHER" id="PTHR34597:SF3">
    <property type="entry name" value="OUTER MEMBRANE TRANSPORTER CDIB"/>
    <property type="match status" value="1"/>
</dbReference>